<evidence type="ECO:0000313" key="14">
    <source>
        <dbReference type="Proteomes" id="UP000579605"/>
    </source>
</evidence>
<evidence type="ECO:0000256" key="2">
    <source>
        <dbReference type="ARBA" id="ARBA00004236"/>
    </source>
</evidence>
<evidence type="ECO:0000313" key="13">
    <source>
        <dbReference type="EMBL" id="NYH91309.1"/>
    </source>
</evidence>
<keyword evidence="3" id="KW-1003">Cell membrane</keyword>
<dbReference type="RefSeq" id="WP_179788907.1">
    <property type="nucleotide sequence ID" value="NZ_BAAARR010000023.1"/>
</dbReference>
<comment type="caution">
    <text evidence="13">The sequence shown here is derived from an EMBL/GenBank/DDBJ whole genome shotgun (WGS) entry which is preliminary data.</text>
</comment>
<dbReference type="InterPro" id="IPR041916">
    <property type="entry name" value="Anti_sigma_zinc_sf"/>
</dbReference>
<keyword evidence="4 11" id="KW-0812">Transmembrane</keyword>
<accession>A0A852ZPA7</accession>
<name>A0A852ZPA7_9ACTN</name>
<feature type="transmembrane region" description="Helical" evidence="11">
    <location>
        <begin position="94"/>
        <end position="115"/>
    </location>
</feature>
<keyword evidence="14" id="KW-1185">Reference proteome</keyword>
<dbReference type="GO" id="GO:0016989">
    <property type="term" value="F:sigma factor antagonist activity"/>
    <property type="evidence" value="ECO:0007669"/>
    <property type="project" value="TreeGrafter"/>
</dbReference>
<organism evidence="13 14">
    <name type="scientific">Actinopolymorpha rutila</name>
    <dbReference type="NCBI Taxonomy" id="446787"/>
    <lineage>
        <taxon>Bacteria</taxon>
        <taxon>Bacillati</taxon>
        <taxon>Actinomycetota</taxon>
        <taxon>Actinomycetes</taxon>
        <taxon>Propionibacteriales</taxon>
        <taxon>Actinopolymorphaceae</taxon>
        <taxon>Actinopolymorpha</taxon>
    </lineage>
</organism>
<dbReference type="InterPro" id="IPR018764">
    <property type="entry name" value="RskA_C"/>
</dbReference>
<gene>
    <name evidence="13" type="ORF">F4554_003947</name>
</gene>
<dbReference type="PANTHER" id="PTHR37461:SF1">
    <property type="entry name" value="ANTI-SIGMA-K FACTOR RSKA"/>
    <property type="match status" value="1"/>
</dbReference>
<evidence type="ECO:0000256" key="1">
    <source>
        <dbReference type="ARBA" id="ARBA00004167"/>
    </source>
</evidence>
<dbReference type="PANTHER" id="PTHR37461">
    <property type="entry name" value="ANTI-SIGMA-K FACTOR RSKA"/>
    <property type="match status" value="1"/>
</dbReference>
<proteinExistence type="predicted"/>
<keyword evidence="5 11" id="KW-1133">Transmembrane helix</keyword>
<keyword evidence="7 11" id="KW-0472">Membrane</keyword>
<evidence type="ECO:0000256" key="8">
    <source>
        <dbReference type="ARBA" id="ARBA00023163"/>
    </source>
</evidence>
<evidence type="ECO:0000256" key="7">
    <source>
        <dbReference type="ARBA" id="ARBA00023136"/>
    </source>
</evidence>
<reference evidence="13 14" key="1">
    <citation type="submission" date="2020-07" db="EMBL/GenBank/DDBJ databases">
        <title>Sequencing the genomes of 1000 actinobacteria strains.</title>
        <authorList>
            <person name="Klenk H.-P."/>
        </authorList>
    </citation>
    <scope>NUCLEOTIDE SEQUENCE [LARGE SCALE GENOMIC DNA]</scope>
    <source>
        <strain evidence="13 14">DSM 18448</strain>
    </source>
</reference>
<evidence type="ECO:0000256" key="10">
    <source>
        <dbReference type="ARBA" id="ARBA00030803"/>
    </source>
</evidence>
<evidence type="ECO:0000256" key="3">
    <source>
        <dbReference type="ARBA" id="ARBA00022475"/>
    </source>
</evidence>
<evidence type="ECO:0000259" key="12">
    <source>
        <dbReference type="Pfam" id="PF10099"/>
    </source>
</evidence>
<evidence type="ECO:0000256" key="6">
    <source>
        <dbReference type="ARBA" id="ARBA00023015"/>
    </source>
</evidence>
<dbReference type="Proteomes" id="UP000579605">
    <property type="component" value="Unassembled WGS sequence"/>
</dbReference>
<dbReference type="Gene3D" id="1.10.10.1320">
    <property type="entry name" value="Anti-sigma factor, zinc-finger domain"/>
    <property type="match status" value="1"/>
</dbReference>
<protein>
    <recommendedName>
        <fullName evidence="10">Regulator of SigK</fullName>
    </recommendedName>
    <alternativeName>
        <fullName evidence="9">Sigma-K anti-sigma factor RskA</fullName>
    </alternativeName>
</protein>
<evidence type="ECO:0000256" key="5">
    <source>
        <dbReference type="ARBA" id="ARBA00022989"/>
    </source>
</evidence>
<evidence type="ECO:0000256" key="9">
    <source>
        <dbReference type="ARBA" id="ARBA00029829"/>
    </source>
</evidence>
<dbReference type="EMBL" id="JACBZH010000001">
    <property type="protein sequence ID" value="NYH91309.1"/>
    <property type="molecule type" value="Genomic_DNA"/>
</dbReference>
<evidence type="ECO:0000256" key="4">
    <source>
        <dbReference type="ARBA" id="ARBA00022692"/>
    </source>
</evidence>
<dbReference type="AlphaFoldDB" id="A0A852ZPA7"/>
<feature type="domain" description="Anti-sigma K factor RskA C-terminal" evidence="12">
    <location>
        <begin position="95"/>
        <end position="230"/>
    </location>
</feature>
<sequence length="238" mass="25688">MNAIDVHTLVGAYALDAVPADEWETFEAHLRKCRACRSELDEFRETAVRLAHAVATPPPARIRERVIEQVGRTRQLAPVVSRMPSHRGRMGRRLVAAAAALVLVVAAGVTGVQIYQLQRGAAQREQLTSIVAAPDARSIHGTVSGGGRVTLVFSRRQAETLVIVDQLPPLPKGRTYQMWLLDNGTARSAGILDVPSLTQLSRVVKLPLTGTDGFGLTVEPRGGSRQPTTPVIARLSLS</sequence>
<dbReference type="InterPro" id="IPR051474">
    <property type="entry name" value="Anti-sigma-K/W_factor"/>
</dbReference>
<dbReference type="Pfam" id="PF10099">
    <property type="entry name" value="RskA_C"/>
    <property type="match status" value="1"/>
</dbReference>
<keyword evidence="6" id="KW-0805">Transcription regulation</keyword>
<evidence type="ECO:0000256" key="11">
    <source>
        <dbReference type="SAM" id="Phobius"/>
    </source>
</evidence>
<dbReference type="GO" id="GO:0006417">
    <property type="term" value="P:regulation of translation"/>
    <property type="evidence" value="ECO:0007669"/>
    <property type="project" value="TreeGrafter"/>
</dbReference>
<keyword evidence="8" id="KW-0804">Transcription</keyword>
<comment type="subcellular location">
    <subcellularLocation>
        <location evidence="2">Cell membrane</location>
    </subcellularLocation>
    <subcellularLocation>
        <location evidence="1">Membrane</location>
        <topology evidence="1">Single-pass membrane protein</topology>
    </subcellularLocation>
</comment>
<dbReference type="GO" id="GO:0005886">
    <property type="term" value="C:plasma membrane"/>
    <property type="evidence" value="ECO:0007669"/>
    <property type="project" value="UniProtKB-SubCell"/>
</dbReference>